<evidence type="ECO:0000256" key="7">
    <source>
        <dbReference type="ARBA" id="ARBA00022833"/>
    </source>
</evidence>
<evidence type="ECO:0000256" key="6">
    <source>
        <dbReference type="ARBA" id="ARBA00022741"/>
    </source>
</evidence>
<comment type="similarity">
    <text evidence="10">In the N-terminal section; belongs to the HesA/MoeB/ThiF family. UBA4 subfamily.</text>
</comment>
<dbReference type="Pfam" id="PF00899">
    <property type="entry name" value="ThiF"/>
    <property type="match status" value="1"/>
</dbReference>
<dbReference type="UniPathway" id="UPA00344"/>
<comment type="subcellular location">
    <subcellularLocation>
        <location evidence="1">Cytoplasm</location>
        <location evidence="1">Cytosol</location>
    </subcellularLocation>
</comment>
<feature type="binding site" evidence="10">
    <location>
        <position position="135"/>
    </location>
    <ligand>
        <name>ATP</name>
        <dbReference type="ChEBI" id="CHEBI:30616"/>
    </ligand>
</feature>
<comment type="catalytic activity">
    <reaction evidence="10">
        <text>[molybdopterin-synthase sulfur-carrier protein]-C-terminal Gly-Gly + ATP + H(+) = [molybdopterin-synthase sulfur-carrier protein]-C-terminal Gly-Gly-AMP + diphosphate</text>
        <dbReference type="Rhea" id="RHEA:43616"/>
        <dbReference type="Rhea" id="RHEA-COMP:12159"/>
        <dbReference type="Rhea" id="RHEA-COMP:12202"/>
        <dbReference type="ChEBI" id="CHEBI:15378"/>
        <dbReference type="ChEBI" id="CHEBI:30616"/>
        <dbReference type="ChEBI" id="CHEBI:33019"/>
        <dbReference type="ChEBI" id="CHEBI:90618"/>
        <dbReference type="ChEBI" id="CHEBI:90778"/>
        <dbReference type="EC" id="2.7.7.80"/>
    </reaction>
</comment>
<dbReference type="AlphaFoldDB" id="A0A250WZ38"/>
<dbReference type="PANTHER" id="PTHR10953">
    <property type="entry name" value="UBIQUITIN-ACTIVATING ENZYME E1"/>
    <property type="match status" value="1"/>
</dbReference>
<gene>
    <name evidence="10" type="primary">MOCS3</name>
    <name evidence="10" type="synonym">CNX5</name>
    <name evidence="10" type="synonym">UBA4</name>
    <name evidence="12" type="ORF">CEUSTIGMA_g3213.t1</name>
</gene>
<sequence>MADNSHLFLENKVLREEVRALRQLLAKHGIEVTPNTLANCDSSPQVGTIYDSLSNEPLLDYSKQAAKAGTYAAEHSLNKHQVERYSRHLLLNSFGITAQEKLCSSSVLIVGCGGLGSPAALYFSACGVGTLGLMDHDSVDASNLHRQVIHTEERVGTSKAQSGRKACEALNSLIKIRVHEEALSANNALSIIGQYDMVLDCSDNAPTRYLISDACVVTGKPLVSAAAVGTDGQLTVYNYGEDGPCYRCLFPEPPAPENCSRCSDAGVLGVVPGIMGALQALEAIKIASGKGDVLNKRMLVFDALSGKFMTVNLRSKRAGCAACGEHPTLSMSSLPEFDYKAFTGQEAQDGPPVPLQLIPSSERLLPRDAKTILDQAMKDSGAIEPIVLDVRPRIQYQLMHLPHAVNIPIEELENRMPEVKELKSNRSGSSPLLVICRRGNASQLAVQQLRMAGCIDAVDIIGGMTQWSRDVDSSMPIL</sequence>
<reference evidence="12 13" key="1">
    <citation type="submission" date="2017-08" db="EMBL/GenBank/DDBJ databases">
        <title>Acidophilic green algal genome provides insights into adaptation to an acidic environment.</title>
        <authorList>
            <person name="Hirooka S."/>
            <person name="Hirose Y."/>
            <person name="Kanesaki Y."/>
            <person name="Higuchi S."/>
            <person name="Fujiwara T."/>
            <person name="Onuma R."/>
            <person name="Era A."/>
            <person name="Ohbayashi R."/>
            <person name="Uzuka A."/>
            <person name="Nozaki H."/>
            <person name="Yoshikawa H."/>
            <person name="Miyagishima S.Y."/>
        </authorList>
    </citation>
    <scope>NUCLEOTIDE SEQUENCE [LARGE SCALE GENOMIC DNA]</scope>
    <source>
        <strain evidence="12 13">NIES-2499</strain>
    </source>
</reference>
<dbReference type="InterPro" id="IPR045886">
    <property type="entry name" value="ThiF/MoeB/HesA"/>
</dbReference>
<keyword evidence="8 10" id="KW-0067">ATP-binding</keyword>
<dbReference type="InterPro" id="IPR035985">
    <property type="entry name" value="Ubiquitin-activating_enz"/>
</dbReference>
<proteinExistence type="inferred from homology"/>
<dbReference type="InterPro" id="IPR028885">
    <property type="entry name" value="MOCS3/Uba4"/>
</dbReference>
<dbReference type="Gene3D" id="3.40.250.10">
    <property type="entry name" value="Rhodanese-like domain"/>
    <property type="match status" value="1"/>
</dbReference>
<keyword evidence="6 10" id="KW-0547">Nucleotide-binding</keyword>
<feature type="binding site" evidence="10">
    <location>
        <begin position="142"/>
        <end position="146"/>
    </location>
    <ligand>
        <name>ATP</name>
        <dbReference type="ChEBI" id="CHEBI:30616"/>
    </ligand>
</feature>
<dbReference type="GO" id="GO:0005829">
    <property type="term" value="C:cytosol"/>
    <property type="evidence" value="ECO:0007669"/>
    <property type="project" value="UniProtKB-SubCell"/>
</dbReference>
<evidence type="ECO:0000313" key="13">
    <source>
        <dbReference type="Proteomes" id="UP000232323"/>
    </source>
</evidence>
<dbReference type="CDD" id="cd00757">
    <property type="entry name" value="ThiF_MoeB_HesA_family"/>
    <property type="match status" value="1"/>
</dbReference>
<dbReference type="InterPro" id="IPR001763">
    <property type="entry name" value="Rhodanese-like_dom"/>
</dbReference>
<keyword evidence="13" id="KW-1185">Reference proteome</keyword>
<dbReference type="PROSITE" id="PS50206">
    <property type="entry name" value="RHODANESE_3"/>
    <property type="match status" value="1"/>
</dbReference>
<dbReference type="SUPFAM" id="SSF69572">
    <property type="entry name" value="Activating enzymes of the ubiquitin-like proteins"/>
    <property type="match status" value="1"/>
</dbReference>
<dbReference type="GO" id="GO:0002143">
    <property type="term" value="P:tRNA wobble position uridine thiolation"/>
    <property type="evidence" value="ECO:0007669"/>
    <property type="project" value="InterPro"/>
</dbReference>
<dbReference type="FunFam" id="3.40.50.720:FF:000033">
    <property type="entry name" value="Adenylyltransferase and sulfurtransferase MOCS3"/>
    <property type="match status" value="1"/>
</dbReference>
<dbReference type="PANTHER" id="PTHR10953:SF102">
    <property type="entry name" value="ADENYLYLTRANSFERASE AND SULFURTRANSFERASE MOCS3"/>
    <property type="match status" value="1"/>
</dbReference>
<dbReference type="EMBL" id="BEGY01000013">
    <property type="protein sequence ID" value="GAX75770.1"/>
    <property type="molecule type" value="Genomic_DNA"/>
</dbReference>
<comment type="cofactor">
    <cofactor evidence="10">
        <name>Zn(2+)</name>
        <dbReference type="ChEBI" id="CHEBI:29105"/>
    </cofactor>
    <text evidence="10">Binds 1 zinc ion per subunit.</text>
</comment>
<keyword evidence="5 10" id="KW-0479">Metal-binding</keyword>
<dbReference type="Gene3D" id="3.40.50.720">
    <property type="entry name" value="NAD(P)-binding Rossmann-like Domain"/>
    <property type="match status" value="1"/>
</dbReference>
<keyword evidence="9 10" id="KW-0511">Multifunctional enzyme</keyword>
<keyword evidence="4 10" id="KW-0819">tRNA processing</keyword>
<evidence type="ECO:0000256" key="5">
    <source>
        <dbReference type="ARBA" id="ARBA00022723"/>
    </source>
</evidence>
<comment type="function">
    <text evidence="10">Plays a central role in 2-thiolation of mcm(5)S(2)U at tRNA wobble positions of cytosolic tRNA(Lys), tRNA(Glu) and tRNA(Gln). Also essential during biosynthesis of the molybdenum cofactor. Acts by mediating the C-terminal thiocarboxylation of sulfur carriers URM1 and MOCS2A. Its N-terminus first activates URM1 and MOCS2A as acyl-adenylates (-COAMP), then the persulfide sulfur on the catalytic cysteine is transferred to URM1 and MOCS2A to form thiocarboxylation (-COSH) of their C-terminus. The reaction probably involves hydrogen sulfide that is generated from the persulfide intermediate and that acts as nucleophile towards URM1 and MOCS2A. Subsequently, a transient disulfide bond is formed. Does not use thiosulfate as sulfur donor; NFS1 probably acting as a sulfur donor for thiocarboxylation reactions.</text>
</comment>
<feature type="domain" description="Rhodanese" evidence="11">
    <location>
        <begin position="381"/>
        <end position="476"/>
    </location>
</feature>
<name>A0A250WZ38_9CHLO</name>
<dbReference type="GO" id="GO:0006777">
    <property type="term" value="P:Mo-molybdopterin cofactor biosynthetic process"/>
    <property type="evidence" value="ECO:0007669"/>
    <property type="project" value="UniProtKB-UniRule"/>
</dbReference>
<dbReference type="SMART" id="SM00450">
    <property type="entry name" value="RHOD"/>
    <property type="match status" value="1"/>
</dbReference>
<evidence type="ECO:0000256" key="8">
    <source>
        <dbReference type="ARBA" id="ARBA00022840"/>
    </source>
</evidence>
<dbReference type="GO" id="GO:0046872">
    <property type="term" value="F:metal ion binding"/>
    <property type="evidence" value="ECO:0007669"/>
    <property type="project" value="UniProtKB-KW"/>
</dbReference>
<dbReference type="STRING" id="1157962.A0A250WZ38"/>
<dbReference type="Pfam" id="PF00581">
    <property type="entry name" value="Rhodanese"/>
    <property type="match status" value="1"/>
</dbReference>
<evidence type="ECO:0000256" key="9">
    <source>
        <dbReference type="ARBA" id="ARBA00023268"/>
    </source>
</evidence>
<comment type="pathway">
    <text evidence="10">Cofactor biosynthesis; molybdopterin biosynthesis.</text>
</comment>
<evidence type="ECO:0000313" key="12">
    <source>
        <dbReference type="EMBL" id="GAX75770.1"/>
    </source>
</evidence>
<evidence type="ECO:0000256" key="4">
    <source>
        <dbReference type="ARBA" id="ARBA00022694"/>
    </source>
</evidence>
<feature type="active site" description="Cysteine persulfide intermediate; for sulfurtransferase activity" evidence="10">
    <location>
        <position position="436"/>
    </location>
</feature>
<dbReference type="NCBIfam" id="NF004281">
    <property type="entry name" value="PRK05690.1"/>
    <property type="match status" value="1"/>
</dbReference>
<dbReference type="EC" id="2.7.7.80" evidence="10"/>
<feature type="binding site" evidence="10">
    <location>
        <position position="114"/>
    </location>
    <ligand>
        <name>ATP</name>
        <dbReference type="ChEBI" id="CHEBI:30616"/>
    </ligand>
</feature>
<accession>A0A250WZ38</accession>
<dbReference type="GO" id="GO:0042292">
    <property type="term" value="F:URM1 activating enzyme activity"/>
    <property type="evidence" value="ECO:0007669"/>
    <property type="project" value="TreeGrafter"/>
</dbReference>
<feature type="binding site" evidence="10">
    <location>
        <position position="323"/>
    </location>
    <ligand>
        <name>Zn(2+)</name>
        <dbReference type="ChEBI" id="CHEBI:29105"/>
    </ligand>
</feature>
<feature type="binding site" evidence="10">
    <location>
        <begin position="203"/>
        <end position="204"/>
    </location>
    <ligand>
        <name>ATP</name>
        <dbReference type="ChEBI" id="CHEBI:30616"/>
    </ligand>
</feature>
<evidence type="ECO:0000256" key="10">
    <source>
        <dbReference type="HAMAP-Rule" id="MF_03049"/>
    </source>
</evidence>
<dbReference type="GO" id="GO:0061604">
    <property type="term" value="F:molybdopterin-synthase sulfurtransferase activity"/>
    <property type="evidence" value="ECO:0007669"/>
    <property type="project" value="UniProtKB-EC"/>
</dbReference>
<feature type="binding site" evidence="10">
    <location>
        <position position="320"/>
    </location>
    <ligand>
        <name>Zn(2+)</name>
        <dbReference type="ChEBI" id="CHEBI:29105"/>
    </ligand>
</feature>
<dbReference type="Proteomes" id="UP000232323">
    <property type="component" value="Unassembled WGS sequence"/>
</dbReference>
<comment type="catalytic activity">
    <reaction evidence="10">
        <text>[molybdopterin-synthase sulfur-carrier protein]-C-terminal Gly-Gly-AMP + S-sulfanyl-L-cysteinyl-[cysteine desulfurase] + AH2 = [molybdopterin-synthase sulfur-carrier protein]-C-terminal-Gly-aminoethanethioate + L-cysteinyl-[cysteine desulfurase] + A + AMP + 2 H(+)</text>
        <dbReference type="Rhea" id="RHEA:48612"/>
        <dbReference type="Rhea" id="RHEA-COMP:12157"/>
        <dbReference type="Rhea" id="RHEA-COMP:12158"/>
        <dbReference type="Rhea" id="RHEA-COMP:12159"/>
        <dbReference type="Rhea" id="RHEA-COMP:19907"/>
        <dbReference type="ChEBI" id="CHEBI:13193"/>
        <dbReference type="ChEBI" id="CHEBI:15378"/>
        <dbReference type="ChEBI" id="CHEBI:17499"/>
        <dbReference type="ChEBI" id="CHEBI:29950"/>
        <dbReference type="ChEBI" id="CHEBI:61963"/>
        <dbReference type="ChEBI" id="CHEBI:90618"/>
        <dbReference type="ChEBI" id="CHEBI:232372"/>
        <dbReference type="ChEBI" id="CHEBI:456215"/>
        <dbReference type="EC" id="2.8.1.11"/>
    </reaction>
</comment>
<feature type="active site" description="Glycyl thioester intermediate; for adenylyltransferase activity" evidence="10">
    <location>
        <position position="262"/>
    </location>
</feature>
<dbReference type="EC" id="2.8.1.11" evidence="10"/>
<evidence type="ECO:0000256" key="1">
    <source>
        <dbReference type="ARBA" id="ARBA00004514"/>
    </source>
</evidence>
<dbReference type="GO" id="GO:0005524">
    <property type="term" value="F:ATP binding"/>
    <property type="evidence" value="ECO:0007669"/>
    <property type="project" value="UniProtKB-KW"/>
</dbReference>
<dbReference type="InterPro" id="IPR000594">
    <property type="entry name" value="ThiF_NAD_FAD-bd"/>
</dbReference>
<organism evidence="12 13">
    <name type="scientific">Chlamydomonas eustigma</name>
    <dbReference type="NCBI Taxonomy" id="1157962"/>
    <lineage>
        <taxon>Eukaryota</taxon>
        <taxon>Viridiplantae</taxon>
        <taxon>Chlorophyta</taxon>
        <taxon>core chlorophytes</taxon>
        <taxon>Chlorophyceae</taxon>
        <taxon>CS clade</taxon>
        <taxon>Chlamydomonadales</taxon>
        <taxon>Chlamydomonadaceae</taxon>
        <taxon>Chlamydomonas</taxon>
    </lineage>
</organism>
<keyword evidence="7 10" id="KW-0862">Zinc</keyword>
<evidence type="ECO:0000256" key="2">
    <source>
        <dbReference type="ARBA" id="ARBA00022490"/>
    </source>
</evidence>
<feature type="binding site" evidence="10">
    <location>
        <position position="159"/>
    </location>
    <ligand>
        <name>ATP</name>
        <dbReference type="ChEBI" id="CHEBI:30616"/>
    </ligand>
</feature>
<dbReference type="GO" id="GO:0061605">
    <property type="term" value="F:molybdopterin-synthase adenylyltransferase activity"/>
    <property type="evidence" value="ECO:0007669"/>
    <property type="project" value="UniProtKB-EC"/>
</dbReference>
<evidence type="ECO:0000256" key="3">
    <source>
        <dbReference type="ARBA" id="ARBA00022679"/>
    </source>
</evidence>
<dbReference type="HAMAP" id="MF_03049">
    <property type="entry name" value="MOCS3_Uba4"/>
    <property type="match status" value="1"/>
</dbReference>
<evidence type="ECO:0000259" key="11">
    <source>
        <dbReference type="PROSITE" id="PS50206"/>
    </source>
</evidence>
<keyword evidence="2 10" id="KW-0963">Cytoplasm</keyword>
<dbReference type="InterPro" id="IPR036873">
    <property type="entry name" value="Rhodanese-like_dom_sf"/>
</dbReference>
<keyword evidence="3 10" id="KW-0808">Transferase</keyword>
<feature type="binding site" evidence="10">
    <location>
        <position position="245"/>
    </location>
    <ligand>
        <name>Zn(2+)</name>
        <dbReference type="ChEBI" id="CHEBI:29105"/>
    </ligand>
</feature>
<keyword evidence="10" id="KW-0501">Molybdenum cofactor biosynthesis</keyword>
<protein>
    <recommendedName>
        <fullName evidence="10">Adenylyltransferase and sulfurtransferase MOCS3</fullName>
    </recommendedName>
    <alternativeName>
        <fullName evidence="10">Molybdenum cofactor synthesis protein 3</fullName>
    </alternativeName>
    <domain>
        <recommendedName>
            <fullName evidence="10">Molybdopterin-synthase adenylyltransferase</fullName>
            <ecNumber evidence="10">2.7.7.80</ecNumber>
        </recommendedName>
        <alternativeName>
            <fullName evidence="10">Adenylyltransferase MOCS3</fullName>
        </alternativeName>
        <alternativeName>
            <fullName evidence="10">Sulfur carrier protein MOCS2A adenylyltransferase</fullName>
        </alternativeName>
    </domain>
    <domain>
        <recommendedName>
            <fullName evidence="10">Molybdopterin-synthase sulfurtransferase</fullName>
            <ecNumber evidence="10">2.8.1.11</ecNumber>
        </recommendedName>
        <alternativeName>
            <fullName evidence="10">Sulfurtransferase MOCS3</fullName>
        </alternativeName>
        <alternativeName>
            <fullName evidence="10">Sulfur carrier protein MOCS2A sulfurtransferase</fullName>
        </alternativeName>
    </domain>
</protein>
<dbReference type="OrthoDB" id="10261062at2759"/>
<feature type="binding site" evidence="10">
    <location>
        <position position="248"/>
    </location>
    <ligand>
        <name>Zn(2+)</name>
        <dbReference type="ChEBI" id="CHEBI:29105"/>
    </ligand>
</feature>
<dbReference type="GO" id="GO:0004792">
    <property type="term" value="F:thiosulfate-cyanide sulfurtransferase activity"/>
    <property type="evidence" value="ECO:0007669"/>
    <property type="project" value="TreeGrafter"/>
</dbReference>
<comment type="pathway">
    <text evidence="10">tRNA modification; 5-methoxycarbonylmethyl-2-thiouridine-tRNA biosynthesis.</text>
</comment>
<dbReference type="UniPathway" id="UPA00988"/>
<comment type="caution">
    <text evidence="12">The sequence shown here is derived from an EMBL/GenBank/DDBJ whole genome shotgun (WGS) entry which is preliminary data.</text>
</comment>